<dbReference type="NCBIfam" id="TIGR00462">
    <property type="entry name" value="genX"/>
    <property type="match status" value="1"/>
</dbReference>
<dbReference type="PANTHER" id="PTHR42918:SF6">
    <property type="entry name" value="ELONGATION FACTOR P--(R)-BETA-LYSINE LIGASE"/>
    <property type="match status" value="1"/>
</dbReference>
<dbReference type="PROSITE" id="PS50862">
    <property type="entry name" value="AA_TRNA_LIGASE_II"/>
    <property type="match status" value="1"/>
</dbReference>
<protein>
    <submittedName>
        <fullName evidence="5">EF-P lysine aminoacylase GenX</fullName>
    </submittedName>
</protein>
<gene>
    <name evidence="5" type="primary">genX</name>
    <name evidence="5" type="ORF">H8E23_15895</name>
</gene>
<organism evidence="5 6">
    <name type="scientific">Candidatus Desulfatibia profunda</name>
    <dbReference type="NCBI Taxonomy" id="2841695"/>
    <lineage>
        <taxon>Bacteria</taxon>
        <taxon>Pseudomonadati</taxon>
        <taxon>Thermodesulfobacteriota</taxon>
        <taxon>Desulfobacteria</taxon>
        <taxon>Desulfobacterales</taxon>
        <taxon>Desulfobacterales incertae sedis</taxon>
        <taxon>Candidatus Desulfatibia</taxon>
    </lineage>
</organism>
<dbReference type="GO" id="GO:0004824">
    <property type="term" value="F:lysine-tRNA ligase activity"/>
    <property type="evidence" value="ECO:0007669"/>
    <property type="project" value="InterPro"/>
</dbReference>
<feature type="domain" description="Aminoacyl-transfer RNA synthetases class-II family profile" evidence="4">
    <location>
        <begin position="15"/>
        <end position="303"/>
    </location>
</feature>
<dbReference type="PANTHER" id="PTHR42918">
    <property type="entry name" value="LYSYL-TRNA SYNTHETASE"/>
    <property type="match status" value="1"/>
</dbReference>
<evidence type="ECO:0000313" key="6">
    <source>
        <dbReference type="Proteomes" id="UP000603434"/>
    </source>
</evidence>
<name>A0A8J6NZ83_9BACT</name>
<dbReference type="GO" id="GO:0006430">
    <property type="term" value="P:lysyl-tRNA aminoacylation"/>
    <property type="evidence" value="ECO:0007669"/>
    <property type="project" value="InterPro"/>
</dbReference>
<keyword evidence="1" id="KW-0436">Ligase</keyword>
<dbReference type="InterPro" id="IPR004364">
    <property type="entry name" value="Aa-tRNA-synt_II"/>
</dbReference>
<evidence type="ECO:0000259" key="4">
    <source>
        <dbReference type="PROSITE" id="PS50862"/>
    </source>
</evidence>
<dbReference type="InterPro" id="IPR006195">
    <property type="entry name" value="aa-tRNA-synth_II"/>
</dbReference>
<evidence type="ECO:0000256" key="1">
    <source>
        <dbReference type="ARBA" id="ARBA00022598"/>
    </source>
</evidence>
<accession>A0A8J6NZ83</accession>
<dbReference type="GO" id="GO:0005829">
    <property type="term" value="C:cytosol"/>
    <property type="evidence" value="ECO:0007669"/>
    <property type="project" value="TreeGrafter"/>
</dbReference>
<evidence type="ECO:0000256" key="3">
    <source>
        <dbReference type="ARBA" id="ARBA00022840"/>
    </source>
</evidence>
<dbReference type="AlphaFoldDB" id="A0A8J6NZ83"/>
<proteinExistence type="predicted"/>
<dbReference type="Pfam" id="PF00152">
    <property type="entry name" value="tRNA-synt_2"/>
    <property type="match status" value="1"/>
</dbReference>
<dbReference type="Proteomes" id="UP000603434">
    <property type="component" value="Unassembled WGS sequence"/>
</dbReference>
<evidence type="ECO:0000256" key="2">
    <source>
        <dbReference type="ARBA" id="ARBA00022741"/>
    </source>
</evidence>
<dbReference type="EMBL" id="JACNJH010000228">
    <property type="protein sequence ID" value="MBC8362868.1"/>
    <property type="molecule type" value="Genomic_DNA"/>
</dbReference>
<sequence length="306" mass="34826">MKDSRQAAINKNLWLRARIIQALRQYFVEHDYLEVETPCRIPAPVPEAHIDAQPSGNWYLHTSPELGMKRLLAAGYPRIFQICKCFRSNERGARHLPEMTLLEWYTAGHGYLDMMDQCKELIRFVALQAGFGEVVLYQGQRIDLAAQWDRMTVAAAFDTFASMSMQTALENHRFDEIMAVEIEPHLGRPKPLFLFDYPAAASALARLKSDDRLVAERLELYIGGLELCNAFTELVDSVEQRSRFEHEQAVRRLAGKPVYSLPEKFLDALQHMPEAAGNALGVDRLVMLFADTAQIDEVVAFIPEEL</sequence>
<dbReference type="InterPro" id="IPR004525">
    <property type="entry name" value="EpmA"/>
</dbReference>
<keyword evidence="3" id="KW-0067">ATP-binding</keyword>
<comment type="caution">
    <text evidence="5">The sequence shown here is derived from an EMBL/GenBank/DDBJ whole genome shotgun (WGS) entry which is preliminary data.</text>
</comment>
<keyword evidence="2" id="KW-0547">Nucleotide-binding</keyword>
<evidence type="ECO:0000313" key="5">
    <source>
        <dbReference type="EMBL" id="MBC8362868.1"/>
    </source>
</evidence>
<dbReference type="SUPFAM" id="SSF55681">
    <property type="entry name" value="Class II aaRS and biotin synthetases"/>
    <property type="match status" value="1"/>
</dbReference>
<dbReference type="InterPro" id="IPR045864">
    <property type="entry name" value="aa-tRNA-synth_II/BPL/LPL"/>
</dbReference>
<dbReference type="GO" id="GO:0005524">
    <property type="term" value="F:ATP binding"/>
    <property type="evidence" value="ECO:0007669"/>
    <property type="project" value="UniProtKB-KW"/>
</dbReference>
<dbReference type="Gene3D" id="3.30.930.10">
    <property type="entry name" value="Bira Bifunctional Protein, Domain 2"/>
    <property type="match status" value="1"/>
</dbReference>
<dbReference type="GO" id="GO:0000049">
    <property type="term" value="F:tRNA binding"/>
    <property type="evidence" value="ECO:0007669"/>
    <property type="project" value="TreeGrafter"/>
</dbReference>
<reference evidence="5 6" key="1">
    <citation type="submission" date="2020-08" db="EMBL/GenBank/DDBJ databases">
        <title>Bridging the membrane lipid divide: bacteria of the FCB group superphylum have the potential to synthesize archaeal ether lipids.</title>
        <authorList>
            <person name="Villanueva L."/>
            <person name="Von Meijenfeldt F.A.B."/>
            <person name="Westbye A.B."/>
            <person name="Yadav S."/>
            <person name="Hopmans E.C."/>
            <person name="Dutilh B.E."/>
            <person name="Sinninghe Damste J.S."/>
        </authorList>
    </citation>
    <scope>NUCLEOTIDE SEQUENCE [LARGE SCALE GENOMIC DNA]</scope>
    <source>
        <strain evidence="5">NIOZ-UU30</strain>
    </source>
</reference>